<organism evidence="4 5">
    <name type="scientific">Posidoniimonas corsicana</name>
    <dbReference type="NCBI Taxonomy" id="1938618"/>
    <lineage>
        <taxon>Bacteria</taxon>
        <taxon>Pseudomonadati</taxon>
        <taxon>Planctomycetota</taxon>
        <taxon>Planctomycetia</taxon>
        <taxon>Pirellulales</taxon>
        <taxon>Lacipirellulaceae</taxon>
        <taxon>Posidoniimonas</taxon>
    </lineage>
</organism>
<sequence>MSKKQKTSPTERPWPAWAISVLTHGLIVSTVLVIAAGRPRGATEQTTARAGIVLRSTEENTTTYEGEEDQQQPAESAPPASAAAAASSPVDDSALSDLAMHLPPAEAGPSASDSVLGVTPGGGAGEGDALPGRTIGGGATVSVFGVQGTGHKFVYAFDRSVSMTGAPLAAAKKQLLASLESLDSTHQFQIVFFNHRLRAFDLTQGDNRVAFANERTLAAAAAFVGGITADGGTDRFLALRRALGMEPDVVFFLTDADDAMTGGEMQQIARLNGRVGAAICAIEFGRGPERGKDNFLKELARMTGGQYGYVDTTRLTRQ</sequence>
<evidence type="ECO:0000313" key="5">
    <source>
        <dbReference type="Proteomes" id="UP000316714"/>
    </source>
</evidence>
<evidence type="ECO:0000259" key="3">
    <source>
        <dbReference type="Pfam" id="PF13768"/>
    </source>
</evidence>
<feature type="compositionally biased region" description="Low complexity" evidence="1">
    <location>
        <begin position="71"/>
        <end position="89"/>
    </location>
</feature>
<evidence type="ECO:0000256" key="1">
    <source>
        <dbReference type="SAM" id="MobiDB-lite"/>
    </source>
</evidence>
<dbReference type="AlphaFoldDB" id="A0A5C5UZC7"/>
<keyword evidence="2" id="KW-1133">Transmembrane helix</keyword>
<comment type="caution">
    <text evidence="4">The sequence shown here is derived from an EMBL/GenBank/DDBJ whole genome shotgun (WGS) entry which is preliminary data.</text>
</comment>
<dbReference type="SUPFAM" id="SSF53300">
    <property type="entry name" value="vWA-like"/>
    <property type="match status" value="1"/>
</dbReference>
<keyword evidence="5" id="KW-1185">Reference proteome</keyword>
<dbReference type="OrthoDB" id="272806at2"/>
<evidence type="ECO:0000256" key="2">
    <source>
        <dbReference type="SAM" id="Phobius"/>
    </source>
</evidence>
<proteinExistence type="predicted"/>
<feature type="region of interest" description="Disordered" evidence="1">
    <location>
        <begin position="39"/>
        <end position="89"/>
    </location>
</feature>
<keyword evidence="2" id="KW-0812">Transmembrane</keyword>
<feature type="transmembrane region" description="Helical" evidence="2">
    <location>
        <begin position="14"/>
        <end position="36"/>
    </location>
</feature>
<accession>A0A5C5UZC7</accession>
<dbReference type="InterPro" id="IPR002035">
    <property type="entry name" value="VWF_A"/>
</dbReference>
<name>A0A5C5UZC7_9BACT</name>
<evidence type="ECO:0000313" key="4">
    <source>
        <dbReference type="EMBL" id="TWT30970.1"/>
    </source>
</evidence>
<dbReference type="Gene3D" id="3.40.50.410">
    <property type="entry name" value="von Willebrand factor, type A domain"/>
    <property type="match status" value="1"/>
</dbReference>
<keyword evidence="2" id="KW-0472">Membrane</keyword>
<dbReference type="EMBL" id="SIHJ01000004">
    <property type="protein sequence ID" value="TWT30970.1"/>
    <property type="molecule type" value="Genomic_DNA"/>
</dbReference>
<feature type="region of interest" description="Disordered" evidence="1">
    <location>
        <begin position="102"/>
        <end position="131"/>
    </location>
</feature>
<protein>
    <recommendedName>
        <fullName evidence="3">VWFA domain-containing protein</fullName>
    </recommendedName>
</protein>
<feature type="domain" description="VWFA" evidence="3">
    <location>
        <begin position="154"/>
        <end position="307"/>
    </location>
</feature>
<dbReference type="InterPro" id="IPR036465">
    <property type="entry name" value="vWFA_dom_sf"/>
</dbReference>
<dbReference type="Pfam" id="PF13768">
    <property type="entry name" value="VWA_3"/>
    <property type="match status" value="1"/>
</dbReference>
<dbReference type="RefSeq" id="WP_146568094.1">
    <property type="nucleotide sequence ID" value="NZ_SIHJ01000004.1"/>
</dbReference>
<dbReference type="Proteomes" id="UP000316714">
    <property type="component" value="Unassembled WGS sequence"/>
</dbReference>
<reference evidence="4 5" key="1">
    <citation type="submission" date="2019-02" db="EMBL/GenBank/DDBJ databases">
        <title>Deep-cultivation of Planctomycetes and their phenomic and genomic characterization uncovers novel biology.</title>
        <authorList>
            <person name="Wiegand S."/>
            <person name="Jogler M."/>
            <person name="Boedeker C."/>
            <person name="Pinto D."/>
            <person name="Vollmers J."/>
            <person name="Rivas-Marin E."/>
            <person name="Kohn T."/>
            <person name="Peeters S.H."/>
            <person name="Heuer A."/>
            <person name="Rast P."/>
            <person name="Oberbeckmann S."/>
            <person name="Bunk B."/>
            <person name="Jeske O."/>
            <person name="Meyerdierks A."/>
            <person name="Storesund J.E."/>
            <person name="Kallscheuer N."/>
            <person name="Luecker S."/>
            <person name="Lage O.M."/>
            <person name="Pohl T."/>
            <person name="Merkel B.J."/>
            <person name="Hornburger P."/>
            <person name="Mueller R.-W."/>
            <person name="Bruemmer F."/>
            <person name="Labrenz M."/>
            <person name="Spormann A.M."/>
            <person name="Op Den Camp H."/>
            <person name="Overmann J."/>
            <person name="Amann R."/>
            <person name="Jetten M.S.M."/>
            <person name="Mascher T."/>
            <person name="Medema M.H."/>
            <person name="Devos D.P."/>
            <person name="Kaster A.-K."/>
            <person name="Ovreas L."/>
            <person name="Rohde M."/>
            <person name="Galperin M.Y."/>
            <person name="Jogler C."/>
        </authorList>
    </citation>
    <scope>NUCLEOTIDE SEQUENCE [LARGE SCALE GENOMIC DNA]</scope>
    <source>
        <strain evidence="4 5">KOR34</strain>
    </source>
</reference>
<gene>
    <name evidence="4" type="ORF">KOR34_43430</name>
</gene>